<proteinExistence type="predicted"/>
<sequence length="115" mass="12981">MINAFGMAKNRPTGLEDSDDDIEDGGPETLTREFFEAIKNHNTEAVRILLSEHKTELTRVRVQPEPLNVRFPVEVERDAYTLLGAYLGPLTGLQYCILTGRDVIARDIIDTTFDE</sequence>
<protein>
    <submittedName>
        <fullName evidence="2">Uncharacterized protein</fullName>
    </submittedName>
</protein>
<keyword evidence="3" id="KW-1185">Reference proteome</keyword>
<feature type="non-terminal residue" evidence="2">
    <location>
        <position position="115"/>
    </location>
</feature>
<name>A0A9P6QEV2_9FUNG</name>
<comment type="caution">
    <text evidence="2">The sequence shown here is derived from an EMBL/GenBank/DDBJ whole genome shotgun (WGS) entry which is preliminary data.</text>
</comment>
<organism evidence="2 3">
    <name type="scientific">Mortierella polycephala</name>
    <dbReference type="NCBI Taxonomy" id="41804"/>
    <lineage>
        <taxon>Eukaryota</taxon>
        <taxon>Fungi</taxon>
        <taxon>Fungi incertae sedis</taxon>
        <taxon>Mucoromycota</taxon>
        <taxon>Mortierellomycotina</taxon>
        <taxon>Mortierellomycetes</taxon>
        <taxon>Mortierellales</taxon>
        <taxon>Mortierellaceae</taxon>
        <taxon>Mortierella</taxon>
    </lineage>
</organism>
<feature type="region of interest" description="Disordered" evidence="1">
    <location>
        <begin position="1"/>
        <end position="27"/>
    </location>
</feature>
<dbReference type="Proteomes" id="UP000726737">
    <property type="component" value="Unassembled WGS sequence"/>
</dbReference>
<reference evidence="2" key="1">
    <citation type="journal article" date="2020" name="Fungal Divers.">
        <title>Resolving the Mortierellaceae phylogeny through synthesis of multi-gene phylogenetics and phylogenomics.</title>
        <authorList>
            <person name="Vandepol N."/>
            <person name="Liber J."/>
            <person name="Desiro A."/>
            <person name="Na H."/>
            <person name="Kennedy M."/>
            <person name="Barry K."/>
            <person name="Grigoriev I.V."/>
            <person name="Miller A.N."/>
            <person name="O'Donnell K."/>
            <person name="Stajich J.E."/>
            <person name="Bonito G."/>
        </authorList>
    </citation>
    <scope>NUCLEOTIDE SEQUENCE</scope>
    <source>
        <strain evidence="2">KOD948</strain>
    </source>
</reference>
<dbReference type="AlphaFoldDB" id="A0A9P6QEV2"/>
<feature type="compositionally biased region" description="Acidic residues" evidence="1">
    <location>
        <begin position="16"/>
        <end position="26"/>
    </location>
</feature>
<accession>A0A9P6QEV2</accession>
<gene>
    <name evidence="2" type="ORF">BG011_006286</name>
</gene>
<dbReference type="OrthoDB" id="194358at2759"/>
<dbReference type="EMBL" id="JAAAJA010000045">
    <property type="protein sequence ID" value="KAG0264709.1"/>
    <property type="molecule type" value="Genomic_DNA"/>
</dbReference>
<evidence type="ECO:0000313" key="2">
    <source>
        <dbReference type="EMBL" id="KAG0264709.1"/>
    </source>
</evidence>
<evidence type="ECO:0000313" key="3">
    <source>
        <dbReference type="Proteomes" id="UP000726737"/>
    </source>
</evidence>
<evidence type="ECO:0000256" key="1">
    <source>
        <dbReference type="SAM" id="MobiDB-lite"/>
    </source>
</evidence>